<protein>
    <recommendedName>
        <fullName evidence="8">Dermatopontin</fullName>
    </recommendedName>
</protein>
<sequence>MQNVRILLLLVAGLHAVAQAQYHNSYDDPLTFTCSQADSISMVTSKHSNSREDRLYGFSCKKTFDSLAQCFWTNYVNCFDERFTFYCPPDHVISGMASYHDNGPEDRRWKFYCCRVNNYCNSNCRWTTYVNNFDDYFTWNVPSQNYLVGAGSYHDNGREDRRWRFYYCTRNTC</sequence>
<evidence type="ECO:0000256" key="4">
    <source>
        <dbReference type="ARBA" id="ARBA00023157"/>
    </source>
</evidence>
<gene>
    <name evidence="6" type="ORF">JZ751_016210</name>
</gene>
<evidence type="ECO:0000256" key="5">
    <source>
        <dbReference type="SAM" id="SignalP"/>
    </source>
</evidence>
<dbReference type="PANTHER" id="PTHR15040">
    <property type="entry name" value="DERMATOPONTIN-RELATED"/>
    <property type="match status" value="1"/>
</dbReference>
<name>A0A8T2MWH5_9TELE</name>
<dbReference type="InterPro" id="IPR026645">
    <property type="entry name" value="Dermatopontin"/>
</dbReference>
<accession>A0A8T2MWH5</accession>
<keyword evidence="7" id="KW-1185">Reference proteome</keyword>
<keyword evidence="3" id="KW-0964">Secreted</keyword>
<dbReference type="GO" id="GO:0005615">
    <property type="term" value="C:extracellular space"/>
    <property type="evidence" value="ECO:0007669"/>
    <property type="project" value="TreeGrafter"/>
</dbReference>
<comment type="caution">
    <text evidence="6">The sequence shown here is derived from an EMBL/GenBank/DDBJ whole genome shotgun (WGS) entry which is preliminary data.</text>
</comment>
<dbReference type="EMBL" id="JAFBMS010000264">
    <property type="protein sequence ID" value="KAG9332023.1"/>
    <property type="molecule type" value="Genomic_DNA"/>
</dbReference>
<keyword evidence="5" id="KW-0732">Signal</keyword>
<evidence type="ECO:0000256" key="1">
    <source>
        <dbReference type="ARBA" id="ARBA00004613"/>
    </source>
</evidence>
<feature type="signal peptide" evidence="5">
    <location>
        <begin position="1"/>
        <end position="20"/>
    </location>
</feature>
<feature type="chain" id="PRO_5035739407" description="Dermatopontin" evidence="5">
    <location>
        <begin position="21"/>
        <end position="173"/>
    </location>
</feature>
<evidence type="ECO:0000313" key="6">
    <source>
        <dbReference type="EMBL" id="KAG9332023.1"/>
    </source>
</evidence>
<reference evidence="6" key="1">
    <citation type="thesis" date="2021" institute="BYU ScholarsArchive" country="Provo, UT, USA">
        <title>Applications of and Algorithms for Genome Assembly and Genomic Analyses with an Emphasis on Marine Teleosts.</title>
        <authorList>
            <person name="Pickett B.D."/>
        </authorList>
    </citation>
    <scope>NUCLEOTIDE SEQUENCE</scope>
    <source>
        <strain evidence="6">HI-2016</strain>
    </source>
</reference>
<comment type="similarity">
    <text evidence="2">Belongs to the dermatopontin family.</text>
</comment>
<dbReference type="AlphaFoldDB" id="A0A8T2MWH5"/>
<dbReference type="Pfam" id="PF14704">
    <property type="entry name" value="DERM"/>
    <property type="match status" value="1"/>
</dbReference>
<evidence type="ECO:0000256" key="2">
    <source>
        <dbReference type="ARBA" id="ARBA00008712"/>
    </source>
</evidence>
<keyword evidence="4" id="KW-1015">Disulfide bond</keyword>
<evidence type="ECO:0008006" key="8">
    <source>
        <dbReference type="Google" id="ProtNLM"/>
    </source>
</evidence>
<organism evidence="6 7">
    <name type="scientific">Albula glossodonta</name>
    <name type="common">roundjaw bonefish</name>
    <dbReference type="NCBI Taxonomy" id="121402"/>
    <lineage>
        <taxon>Eukaryota</taxon>
        <taxon>Metazoa</taxon>
        <taxon>Chordata</taxon>
        <taxon>Craniata</taxon>
        <taxon>Vertebrata</taxon>
        <taxon>Euteleostomi</taxon>
        <taxon>Actinopterygii</taxon>
        <taxon>Neopterygii</taxon>
        <taxon>Teleostei</taxon>
        <taxon>Albuliformes</taxon>
        <taxon>Albulidae</taxon>
        <taxon>Albula</taxon>
    </lineage>
</organism>
<evidence type="ECO:0000256" key="3">
    <source>
        <dbReference type="ARBA" id="ARBA00022525"/>
    </source>
</evidence>
<dbReference type="PANTHER" id="PTHR15040:SF3">
    <property type="entry name" value="SI:DKEY-14D8.6-RELATED"/>
    <property type="match status" value="1"/>
</dbReference>
<dbReference type="GO" id="GO:0031012">
    <property type="term" value="C:extracellular matrix"/>
    <property type="evidence" value="ECO:0007669"/>
    <property type="project" value="TreeGrafter"/>
</dbReference>
<dbReference type="GO" id="GO:0030199">
    <property type="term" value="P:collagen fibril organization"/>
    <property type="evidence" value="ECO:0007669"/>
    <property type="project" value="TreeGrafter"/>
</dbReference>
<proteinExistence type="inferred from homology"/>
<comment type="subcellular location">
    <subcellularLocation>
        <location evidence="1">Secreted</location>
    </subcellularLocation>
</comment>
<dbReference type="OrthoDB" id="5975249at2759"/>
<evidence type="ECO:0000313" key="7">
    <source>
        <dbReference type="Proteomes" id="UP000824540"/>
    </source>
</evidence>
<dbReference type="Proteomes" id="UP000824540">
    <property type="component" value="Unassembled WGS sequence"/>
</dbReference>